<dbReference type="GO" id="GO:0006801">
    <property type="term" value="P:superoxide metabolic process"/>
    <property type="evidence" value="ECO:0007669"/>
    <property type="project" value="InterPro"/>
</dbReference>
<proteinExistence type="predicted"/>
<feature type="domain" description="Superoxide dismutase copper/zinc binding" evidence="1">
    <location>
        <begin position="18"/>
        <end position="112"/>
    </location>
</feature>
<dbReference type="GO" id="GO:0046872">
    <property type="term" value="F:metal ion binding"/>
    <property type="evidence" value="ECO:0007669"/>
    <property type="project" value="InterPro"/>
</dbReference>
<dbReference type="AlphaFoldDB" id="A0A8H2X3W9"/>
<dbReference type="Gene3D" id="2.60.40.200">
    <property type="entry name" value="Superoxide dismutase, copper/zinc binding domain"/>
    <property type="match status" value="1"/>
</dbReference>
<accession>A0A8H2X3W9</accession>
<evidence type="ECO:0000259" key="1">
    <source>
        <dbReference type="Pfam" id="PF00080"/>
    </source>
</evidence>
<gene>
    <name evidence="2" type="ORF">RDB_LOCUS5007</name>
</gene>
<dbReference type="Pfam" id="PF00080">
    <property type="entry name" value="Sod_Cu"/>
    <property type="match status" value="1"/>
</dbReference>
<protein>
    <recommendedName>
        <fullName evidence="1">Superoxide dismutase copper/zinc binding domain-containing protein</fullName>
    </recommendedName>
</protein>
<name>A0A8H2X3W9_9AGAM</name>
<dbReference type="PANTHER" id="PTHR20910">
    <property type="entry name" value="AGAP001623-PA"/>
    <property type="match status" value="1"/>
</dbReference>
<dbReference type="EMBL" id="CAJMWZ010000268">
    <property type="protein sequence ID" value="CAE6415489.1"/>
    <property type="molecule type" value="Genomic_DNA"/>
</dbReference>
<comment type="caution">
    <text evidence="2">The sequence shown here is derived from an EMBL/GenBank/DDBJ whole genome shotgun (WGS) entry which is preliminary data.</text>
</comment>
<dbReference type="PANTHER" id="PTHR20910:SF1">
    <property type="entry name" value="SUPEROXIDE DISMUTASE COPPER_ZINC BINDING DOMAIN-CONTAINING PROTEIN"/>
    <property type="match status" value="1"/>
</dbReference>
<dbReference type="Proteomes" id="UP000663850">
    <property type="component" value="Unassembled WGS sequence"/>
</dbReference>
<dbReference type="InterPro" id="IPR001424">
    <property type="entry name" value="SOD_Cu_Zn_dom"/>
</dbReference>
<dbReference type="InterPro" id="IPR036423">
    <property type="entry name" value="SOD-like_Cu/Zn_dom_sf"/>
</dbReference>
<evidence type="ECO:0000313" key="3">
    <source>
        <dbReference type="Proteomes" id="UP000663850"/>
    </source>
</evidence>
<dbReference type="InterPro" id="IPR053257">
    <property type="entry name" value="Cu-only_SOD"/>
</dbReference>
<reference evidence="2" key="1">
    <citation type="submission" date="2021-01" db="EMBL/GenBank/DDBJ databases">
        <authorList>
            <person name="Kaushik A."/>
        </authorList>
    </citation>
    <scope>NUCLEOTIDE SEQUENCE</scope>
    <source>
        <strain evidence="2">Type strain: AG8-Rh-89/</strain>
    </source>
</reference>
<evidence type="ECO:0000313" key="2">
    <source>
        <dbReference type="EMBL" id="CAE6415489.1"/>
    </source>
</evidence>
<dbReference type="SUPFAM" id="SSF49329">
    <property type="entry name" value="Cu,Zn superoxide dismutase-like"/>
    <property type="match status" value="1"/>
</dbReference>
<sequence length="226" mass="24024">MVKVRVLKGLANDSALGGPFGYHIHTYPIPPDGNCTKALGHHDPLNVTDGFICNAAFPQYCQMGELSGKHGKLNGTTDGKIATFEYSDAYLRFFPETHSLLGRSIVIHSSNKTRLACGNITSLLDGTAGTSFKPTQKGSTFVKNRPSAPPVQPTPSIPLNGSAITDPAIAAALPYPLPVPALSLAEAWNVKLTNITHSVKFANTVQNITRLSEIKVVDGSGPFSGW</sequence>
<organism evidence="2 3">
    <name type="scientific">Rhizoctonia solani</name>
    <dbReference type="NCBI Taxonomy" id="456999"/>
    <lineage>
        <taxon>Eukaryota</taxon>
        <taxon>Fungi</taxon>
        <taxon>Dikarya</taxon>
        <taxon>Basidiomycota</taxon>
        <taxon>Agaricomycotina</taxon>
        <taxon>Agaricomycetes</taxon>
        <taxon>Cantharellales</taxon>
        <taxon>Ceratobasidiaceae</taxon>
        <taxon>Rhizoctonia</taxon>
    </lineage>
</organism>